<organism evidence="3 4">
    <name type="scientific">Paenibacillus wynnii</name>
    <dbReference type="NCBI Taxonomy" id="268407"/>
    <lineage>
        <taxon>Bacteria</taxon>
        <taxon>Bacillati</taxon>
        <taxon>Bacillota</taxon>
        <taxon>Bacilli</taxon>
        <taxon>Bacillales</taxon>
        <taxon>Paenibacillaceae</taxon>
        <taxon>Paenibacillus</taxon>
    </lineage>
</organism>
<protein>
    <submittedName>
        <fullName evidence="3">Phosphoglycerate kinase</fullName>
    </submittedName>
</protein>
<keyword evidence="3" id="KW-0418">Kinase</keyword>
<reference evidence="3 4" key="2">
    <citation type="submission" date="2014-10" db="EMBL/GenBank/DDBJ databases">
        <title>Comparative genomics of the Paenibacillus odorifer group.</title>
        <authorList>
            <person name="Tsai Y.-C."/>
            <person name="Martin N."/>
            <person name="Korlach J."/>
            <person name="Wiedmann M."/>
        </authorList>
    </citation>
    <scope>NUCLEOTIDE SEQUENCE [LARGE SCALE GENOMIC DNA]</scope>
    <source>
        <strain evidence="3 4">DSM 18334</strain>
    </source>
</reference>
<dbReference type="InterPro" id="IPR050275">
    <property type="entry name" value="PGM_Phosphatase"/>
</dbReference>
<feature type="active site" description="Proton donor/acceptor" evidence="1">
    <location>
        <position position="84"/>
    </location>
</feature>
<evidence type="ECO:0000313" key="3">
    <source>
        <dbReference type="EMBL" id="KGE17804.1"/>
    </source>
</evidence>
<dbReference type="Pfam" id="PF00300">
    <property type="entry name" value="His_Phos_1"/>
    <property type="match status" value="1"/>
</dbReference>
<dbReference type="CDD" id="cd07067">
    <property type="entry name" value="HP_PGM_like"/>
    <property type="match status" value="1"/>
</dbReference>
<reference evidence="3 4" key="1">
    <citation type="submission" date="2014-08" db="EMBL/GenBank/DDBJ databases">
        <authorList>
            <person name="den Bakker H.C."/>
        </authorList>
    </citation>
    <scope>NUCLEOTIDE SEQUENCE [LARGE SCALE GENOMIC DNA]</scope>
    <source>
        <strain evidence="3 4">DSM 18334</strain>
    </source>
</reference>
<accession>A0A098M5H9</accession>
<keyword evidence="3" id="KW-0808">Transferase</keyword>
<dbReference type="InterPro" id="IPR013078">
    <property type="entry name" value="His_Pase_superF_clade-1"/>
</dbReference>
<dbReference type="EMBL" id="JQCR01000003">
    <property type="protein sequence ID" value="KGE17804.1"/>
    <property type="molecule type" value="Genomic_DNA"/>
</dbReference>
<dbReference type="SUPFAM" id="SSF53254">
    <property type="entry name" value="Phosphoglycerate mutase-like"/>
    <property type="match status" value="1"/>
</dbReference>
<dbReference type="OrthoDB" id="9782128at2"/>
<dbReference type="Gene3D" id="3.40.50.1240">
    <property type="entry name" value="Phosphoglycerate mutase-like"/>
    <property type="match status" value="1"/>
</dbReference>
<name>A0A098M5H9_9BACL</name>
<dbReference type="SMART" id="SM00855">
    <property type="entry name" value="PGAM"/>
    <property type="match status" value="1"/>
</dbReference>
<feature type="binding site" evidence="2">
    <location>
        <position position="59"/>
    </location>
    <ligand>
        <name>substrate</name>
    </ligand>
</feature>
<dbReference type="InterPro" id="IPR029033">
    <property type="entry name" value="His_PPase_superfam"/>
</dbReference>
<sequence>MIIGLIRHGLTDWNAVGKIQGQSDIPLNDEGRQQAEMLADRLRQETYQWDYCITSSLSRAEETGAIIAAKLKLPLLAPDSRIRERAYGQVEGLTAEEREHKWGKDWNQLDLGQEKDEQLQCRALAFMEDISTKYSGRNILVVSHGGFLAQLYNALYKDKYSERIGNLSLTILEKKEQVWNPLLYNCSQHILQKQH</sequence>
<dbReference type="STRING" id="268407.PWYN_24935"/>
<proteinExistence type="predicted"/>
<dbReference type="Proteomes" id="UP000029734">
    <property type="component" value="Unassembled WGS sequence"/>
</dbReference>
<gene>
    <name evidence="3" type="ORF">PWYN_24935</name>
</gene>
<dbReference type="AlphaFoldDB" id="A0A098M5H9"/>
<dbReference type="PANTHER" id="PTHR48100">
    <property type="entry name" value="BROAD-SPECIFICITY PHOSPHATASE YOR283W-RELATED"/>
    <property type="match status" value="1"/>
</dbReference>
<dbReference type="GO" id="GO:0016301">
    <property type="term" value="F:kinase activity"/>
    <property type="evidence" value="ECO:0007669"/>
    <property type="project" value="UniProtKB-KW"/>
</dbReference>
<feature type="binding site" evidence="2">
    <location>
        <begin position="7"/>
        <end position="14"/>
    </location>
    <ligand>
        <name>substrate</name>
    </ligand>
</feature>
<dbReference type="eggNOG" id="COG0406">
    <property type="taxonomic scope" value="Bacteria"/>
</dbReference>
<evidence type="ECO:0000256" key="1">
    <source>
        <dbReference type="PIRSR" id="PIRSR613078-1"/>
    </source>
</evidence>
<dbReference type="RefSeq" id="WP_036657142.1">
    <property type="nucleotide sequence ID" value="NZ_JQCR01000003.1"/>
</dbReference>
<feature type="binding site" evidence="2">
    <location>
        <begin position="84"/>
        <end position="87"/>
    </location>
    <ligand>
        <name>substrate</name>
    </ligand>
</feature>
<evidence type="ECO:0000313" key="4">
    <source>
        <dbReference type="Proteomes" id="UP000029734"/>
    </source>
</evidence>
<evidence type="ECO:0000256" key="2">
    <source>
        <dbReference type="PIRSR" id="PIRSR613078-2"/>
    </source>
</evidence>
<feature type="active site" description="Tele-phosphohistidine intermediate" evidence="1">
    <location>
        <position position="8"/>
    </location>
</feature>
<dbReference type="GO" id="GO:0016791">
    <property type="term" value="F:phosphatase activity"/>
    <property type="evidence" value="ECO:0007669"/>
    <property type="project" value="TreeGrafter"/>
</dbReference>
<comment type="caution">
    <text evidence="3">The sequence shown here is derived from an EMBL/GenBank/DDBJ whole genome shotgun (WGS) entry which is preliminary data.</text>
</comment>
<keyword evidence="4" id="KW-1185">Reference proteome</keyword>